<dbReference type="Proteomes" id="UP000321250">
    <property type="component" value="Unassembled WGS sequence"/>
</dbReference>
<dbReference type="OrthoDB" id="8537952at2"/>
<dbReference type="SUPFAM" id="SSF54534">
    <property type="entry name" value="FKBP-like"/>
    <property type="match status" value="1"/>
</dbReference>
<protein>
    <submittedName>
        <fullName evidence="2">Nucleoside-diphosphate kinase</fullName>
    </submittedName>
</protein>
<dbReference type="InterPro" id="IPR001437">
    <property type="entry name" value="Tscrpt_elong_fac_GreA/B_C"/>
</dbReference>
<dbReference type="Gene3D" id="3.10.50.30">
    <property type="entry name" value="Transcription elongation factor, GreA/GreB, C-terminal domain"/>
    <property type="match status" value="1"/>
</dbReference>
<name>A0A5C6UCS6_9SPHN</name>
<organism evidence="2 3">
    <name type="scientific">Sphingomonas ginsenosidivorax</name>
    <dbReference type="NCBI Taxonomy" id="862135"/>
    <lineage>
        <taxon>Bacteria</taxon>
        <taxon>Pseudomonadati</taxon>
        <taxon>Pseudomonadota</taxon>
        <taxon>Alphaproteobacteria</taxon>
        <taxon>Sphingomonadales</taxon>
        <taxon>Sphingomonadaceae</taxon>
        <taxon>Sphingomonas</taxon>
    </lineage>
</organism>
<keyword evidence="2" id="KW-0808">Transferase</keyword>
<keyword evidence="2" id="KW-0418">Kinase</keyword>
<dbReference type="EMBL" id="VOQR01000001">
    <property type="protein sequence ID" value="TXC69906.1"/>
    <property type="molecule type" value="Genomic_DNA"/>
</dbReference>
<evidence type="ECO:0000313" key="3">
    <source>
        <dbReference type="Proteomes" id="UP000321250"/>
    </source>
</evidence>
<reference evidence="2 3" key="1">
    <citation type="journal article" date="2013" name="Antonie Van Leeuwenhoek">
        <title>Sphingomonas ginsenosidivorax sp. nov., with the ability to transform ginsenosides.</title>
        <authorList>
            <person name="Jin X.F."/>
            <person name="Kim J.K."/>
            <person name="Liu Q.M."/>
            <person name="Kang M.S."/>
            <person name="He D."/>
            <person name="Jin F.X."/>
            <person name="Kim S.C."/>
            <person name="Im W.T."/>
        </authorList>
    </citation>
    <scope>NUCLEOTIDE SEQUENCE [LARGE SCALE GENOMIC DNA]</scope>
    <source>
        <strain evidence="2 3">KHI67</strain>
    </source>
</reference>
<proteinExistence type="predicted"/>
<accession>A0A5C6UCS6</accession>
<evidence type="ECO:0000259" key="1">
    <source>
        <dbReference type="Pfam" id="PF01272"/>
    </source>
</evidence>
<sequence length="151" mass="16105">MSVAFRRDSDEEHLEPKFEMPIAPGPNLVTPRGLALIGEQVDAIEAAIEAETDDQALVVLKRDLRYWHTRQTTAELAAAPEAGEAGIGSSVRVRMNGAERTIAIVGGDEAEPGADRLAFSSPLARALIGAMAGERVAFNGRDDAIEILEIA</sequence>
<dbReference type="InterPro" id="IPR036953">
    <property type="entry name" value="GreA/GreB_C_sf"/>
</dbReference>
<dbReference type="AlphaFoldDB" id="A0A5C6UCS6"/>
<dbReference type="GO" id="GO:0032784">
    <property type="term" value="P:regulation of DNA-templated transcription elongation"/>
    <property type="evidence" value="ECO:0007669"/>
    <property type="project" value="InterPro"/>
</dbReference>
<evidence type="ECO:0000313" key="2">
    <source>
        <dbReference type="EMBL" id="TXC69906.1"/>
    </source>
</evidence>
<gene>
    <name evidence="2" type="ORF">FSB78_02225</name>
</gene>
<dbReference type="RefSeq" id="WP_147079613.1">
    <property type="nucleotide sequence ID" value="NZ_VOQR01000001.1"/>
</dbReference>
<comment type="caution">
    <text evidence="2">The sequence shown here is derived from an EMBL/GenBank/DDBJ whole genome shotgun (WGS) entry which is preliminary data.</text>
</comment>
<dbReference type="Pfam" id="PF01272">
    <property type="entry name" value="GreA_GreB"/>
    <property type="match status" value="1"/>
</dbReference>
<feature type="domain" description="Transcription elongation factor GreA/GreB C-terminal" evidence="1">
    <location>
        <begin position="83"/>
        <end position="150"/>
    </location>
</feature>
<keyword evidence="3" id="KW-1185">Reference proteome</keyword>
<dbReference type="GO" id="GO:0016301">
    <property type="term" value="F:kinase activity"/>
    <property type="evidence" value="ECO:0007669"/>
    <property type="project" value="UniProtKB-KW"/>
</dbReference>
<dbReference type="GO" id="GO:0003677">
    <property type="term" value="F:DNA binding"/>
    <property type="evidence" value="ECO:0007669"/>
    <property type="project" value="InterPro"/>
</dbReference>